<evidence type="ECO:0000256" key="7">
    <source>
        <dbReference type="SAM" id="Phobius"/>
    </source>
</evidence>
<feature type="binding site" description="axial binding residue" evidence="5">
    <location>
        <position position="471"/>
    </location>
    <ligand>
        <name>heme</name>
        <dbReference type="ChEBI" id="CHEBI:30413"/>
    </ligand>
    <ligandPart>
        <name>Fe</name>
        <dbReference type="ChEBI" id="CHEBI:18248"/>
    </ligandPart>
</feature>
<proteinExistence type="evidence at transcript level"/>
<feature type="transmembrane region" description="Helical" evidence="7">
    <location>
        <begin position="21"/>
        <end position="40"/>
    </location>
</feature>
<dbReference type="InterPro" id="IPR001128">
    <property type="entry name" value="Cyt_P450"/>
</dbReference>
<dbReference type="Gene3D" id="1.10.630.10">
    <property type="entry name" value="Cytochrome P450"/>
    <property type="match status" value="1"/>
</dbReference>
<dbReference type="GO" id="GO:0005506">
    <property type="term" value="F:iron ion binding"/>
    <property type="evidence" value="ECO:0007669"/>
    <property type="project" value="InterPro"/>
</dbReference>
<organism evidence="8">
    <name type="scientific">Picea sitchensis</name>
    <name type="common">Sitka spruce</name>
    <name type="synonym">Pinus sitchensis</name>
    <dbReference type="NCBI Taxonomy" id="3332"/>
    <lineage>
        <taxon>Eukaryota</taxon>
        <taxon>Viridiplantae</taxon>
        <taxon>Streptophyta</taxon>
        <taxon>Embryophyta</taxon>
        <taxon>Tracheophyta</taxon>
        <taxon>Spermatophyta</taxon>
        <taxon>Pinopsida</taxon>
        <taxon>Pinidae</taxon>
        <taxon>Conifers I</taxon>
        <taxon>Pinales</taxon>
        <taxon>Pinaceae</taxon>
        <taxon>Picea</taxon>
    </lineage>
</organism>
<dbReference type="GO" id="GO:0004497">
    <property type="term" value="F:monooxygenase activity"/>
    <property type="evidence" value="ECO:0007669"/>
    <property type="project" value="UniProtKB-KW"/>
</dbReference>
<keyword evidence="2 5" id="KW-0479">Metal-binding</keyword>
<evidence type="ECO:0000313" key="8">
    <source>
        <dbReference type="EMBL" id="ABR16451.1"/>
    </source>
</evidence>
<dbReference type="PROSITE" id="PS00086">
    <property type="entry name" value="CYTOCHROME_P450"/>
    <property type="match status" value="1"/>
</dbReference>
<dbReference type="GO" id="GO:0016705">
    <property type="term" value="F:oxidoreductase activity, acting on paired donors, with incorporation or reduction of molecular oxygen"/>
    <property type="evidence" value="ECO:0007669"/>
    <property type="project" value="InterPro"/>
</dbReference>
<dbReference type="InterPro" id="IPR036396">
    <property type="entry name" value="Cyt_P450_sf"/>
</dbReference>
<dbReference type="InterPro" id="IPR017972">
    <property type="entry name" value="Cyt_P450_CS"/>
</dbReference>
<protein>
    <recommendedName>
        <fullName evidence="9">Cytochrome P450</fullName>
    </recommendedName>
</protein>
<keyword evidence="7" id="KW-1133">Transmembrane helix</keyword>
<comment type="cofactor">
    <cofactor evidence="5">
        <name>heme</name>
        <dbReference type="ChEBI" id="CHEBI:30413"/>
    </cofactor>
</comment>
<dbReference type="CDD" id="cd11064">
    <property type="entry name" value="CYP86A"/>
    <property type="match status" value="1"/>
</dbReference>
<dbReference type="PRINTS" id="PR00463">
    <property type="entry name" value="EP450I"/>
</dbReference>
<dbReference type="InterPro" id="IPR002401">
    <property type="entry name" value="Cyt_P450_E_grp-I"/>
</dbReference>
<evidence type="ECO:0000256" key="5">
    <source>
        <dbReference type="PIRSR" id="PIRSR602401-1"/>
    </source>
</evidence>
<keyword evidence="6" id="KW-0503">Monooxygenase</keyword>
<dbReference type="GO" id="GO:0020037">
    <property type="term" value="F:heme binding"/>
    <property type="evidence" value="ECO:0007669"/>
    <property type="project" value="InterPro"/>
</dbReference>
<evidence type="ECO:0000256" key="2">
    <source>
        <dbReference type="ARBA" id="ARBA00022723"/>
    </source>
</evidence>
<evidence type="ECO:0000256" key="3">
    <source>
        <dbReference type="ARBA" id="ARBA00023002"/>
    </source>
</evidence>
<name>B8LLC1_PICSI</name>
<keyword evidence="3 6" id="KW-0560">Oxidoreductase</keyword>
<sequence length="528" mass="59774">MDFFSIMQRMRIIEFASGSSAALLGTAACICCVLLFFISWRRRRVPIQWPIIGMVPSLFIHLILNDTYDWLSRTLNKCGGTFVFRGPNKNWSAVITSDPANVEYILKTKFSSFPKGPTFTRAFRDFLGDGILNADGHFWASQRKTAVSEFNSSTSLGHAIESLQESVRGRLIPILADACSSCRIIDLQDVFMRFTFDNICNRAFGVEPCCLSPSLPSVPFAKAIEVAAEATALRFVTPKFVRRFMRRLGVGIDVKLQSALKIIDEFVMEIVSSRRKQFISAGSDYKLPEDLLSVFMKSRDEHGFLYSETLLRDVCVNFILAGRDTTSVALSWFFWLLLQHPSVEDKIMEEIYSILEARPNQKQEGNDPVCFSKDELKQMHYLHACLSEAIRLYPPLPLDRKQVSENVVLPDGTPIKKGTVIFYIIYAMGRMESIWGNDCMEFKPERWLNKGVFLSHPAPKFAVFNGGPRLCLGKDFAYLQMKYLAASVLYCFKVRAADSIESVESKLGVTLYMKGGFRVTLHARPINT</sequence>
<dbReference type="OMA" id="CRIIDLQ"/>
<dbReference type="AlphaFoldDB" id="B8LLC1"/>
<keyword evidence="7" id="KW-0472">Membrane</keyword>
<dbReference type="SUPFAM" id="SSF48264">
    <property type="entry name" value="Cytochrome P450"/>
    <property type="match status" value="1"/>
</dbReference>
<evidence type="ECO:0008006" key="9">
    <source>
        <dbReference type="Google" id="ProtNLM"/>
    </source>
</evidence>
<keyword evidence="5 6" id="KW-0349">Heme</keyword>
<dbReference type="Pfam" id="PF00067">
    <property type="entry name" value="p450"/>
    <property type="match status" value="1"/>
</dbReference>
<evidence type="ECO:0000256" key="6">
    <source>
        <dbReference type="RuleBase" id="RU000461"/>
    </source>
</evidence>
<evidence type="ECO:0000256" key="4">
    <source>
        <dbReference type="ARBA" id="ARBA00023004"/>
    </source>
</evidence>
<reference evidence="8" key="1">
    <citation type="submission" date="2007-06" db="EMBL/GenBank/DDBJ databases">
        <title>Full length cDNA sequences from Sitka Spruce (Picea sitchensis).</title>
        <authorList>
            <person name="Ralph S.G."/>
            <person name="Chun H.E."/>
            <person name="Liao N."/>
            <person name="Ali J."/>
            <person name="Reid K."/>
            <person name="Kolosova N."/>
            <person name="Cooper N."/>
            <person name="Cullis C."/>
            <person name="Jancsik S."/>
            <person name="Moore R."/>
            <person name="Mayo M."/>
            <person name="Wagner S."/>
            <person name="Holt R.A."/>
            <person name="Jones S.J.M."/>
            <person name="Marra M.A."/>
            <person name="Ritland C.E."/>
            <person name="Ritland K."/>
            <person name="Bohlmann J."/>
        </authorList>
    </citation>
    <scope>NUCLEOTIDE SEQUENCE</scope>
    <source>
        <tissue evidence="8">Green portion of the leader tissue</tissue>
    </source>
</reference>
<dbReference type="EMBL" id="EF676552">
    <property type="protein sequence ID" value="ABR16451.1"/>
    <property type="molecule type" value="mRNA"/>
</dbReference>
<evidence type="ECO:0000256" key="1">
    <source>
        <dbReference type="ARBA" id="ARBA00010617"/>
    </source>
</evidence>
<keyword evidence="4 5" id="KW-0408">Iron</keyword>
<dbReference type="GO" id="GO:0006629">
    <property type="term" value="P:lipid metabolic process"/>
    <property type="evidence" value="ECO:0007669"/>
    <property type="project" value="UniProtKB-ARBA"/>
</dbReference>
<dbReference type="PRINTS" id="PR00385">
    <property type="entry name" value="P450"/>
</dbReference>
<accession>B8LLC1</accession>
<keyword evidence="7" id="KW-0812">Transmembrane</keyword>
<comment type="similarity">
    <text evidence="1 6">Belongs to the cytochrome P450 family.</text>
</comment>
<dbReference type="PANTHER" id="PTHR24296">
    <property type="entry name" value="CYTOCHROME P450"/>
    <property type="match status" value="1"/>
</dbReference>